<evidence type="ECO:0000256" key="5">
    <source>
        <dbReference type="ARBA" id="ARBA00022825"/>
    </source>
</evidence>
<evidence type="ECO:0000256" key="1">
    <source>
        <dbReference type="ARBA" id="ARBA00004370"/>
    </source>
</evidence>
<evidence type="ECO:0000313" key="9">
    <source>
        <dbReference type="EMBL" id="EAT59727.1"/>
    </source>
</evidence>
<dbReference type="OrthoDB" id="9764363at2"/>
<evidence type="ECO:0000256" key="4">
    <source>
        <dbReference type="ARBA" id="ARBA00022801"/>
    </source>
</evidence>
<evidence type="ECO:0000256" key="6">
    <source>
        <dbReference type="ARBA" id="ARBA00023136"/>
    </source>
</evidence>
<protein>
    <submittedName>
        <fullName evidence="9">Signal peptide peptidase SppA, 67K type:signal peptide peptidase SppA, 36K type</fullName>
    </submittedName>
</protein>
<reference evidence="9 10" key="2">
    <citation type="submission" date="2006-07" db="EMBL/GenBank/DDBJ databases">
        <title>Sequencing of the draft genome and assembly of Chlorobium ferroxidans DSM 13031.</title>
        <authorList>
            <consortium name="US DOE Joint Genome Institute (JGI-PGF)"/>
            <person name="Copeland A."/>
            <person name="Lucas S."/>
            <person name="Lapidus A."/>
            <person name="Barry K."/>
            <person name="Glavina del Rio T."/>
            <person name="Dalin E."/>
            <person name="Tice H."/>
            <person name="Bruce D."/>
            <person name="Pitluck S."/>
            <person name="Richardson P."/>
        </authorList>
    </citation>
    <scope>NUCLEOTIDE SEQUENCE [LARGE SCALE GENOMIC DNA]</scope>
    <source>
        <strain evidence="9 10">DSM 13031</strain>
    </source>
</reference>
<feature type="active site" description="Proton donor/acceptor" evidence="7">
    <location>
        <position position="186"/>
    </location>
</feature>
<reference evidence="9 10" key="1">
    <citation type="submission" date="2006-07" db="EMBL/GenBank/DDBJ databases">
        <title>Annotation of the draft genome assembly of Chlorobium ferroxidans DSM 13031.</title>
        <authorList>
            <consortium name="US DOE Joint Genome Institute (JGI-ORNL)"/>
            <person name="Larimer F."/>
            <person name="Land M."/>
            <person name="Hauser L."/>
        </authorList>
    </citation>
    <scope>NUCLEOTIDE SEQUENCE [LARGE SCALE GENOMIC DNA]</scope>
    <source>
        <strain evidence="9 10">DSM 13031</strain>
    </source>
</reference>
<dbReference type="SUPFAM" id="SSF52096">
    <property type="entry name" value="ClpP/crotonase"/>
    <property type="match status" value="2"/>
</dbReference>
<accession>Q0YU27</accession>
<sequence>MNSSPEKNRGCRRKSCLVLTLVPLLLIVVLFCLFRSSHTLPDRFVLNLQLSGDLSEIQGESSTLPFLSSREPLSLQDLLFILDHAAADERVKELLLEIGGLHASPAKISELRSSIEKVRSRGKKVTAFLSSPEDSDYLLASACDAIVMERGGYLLLDGLKAETLFYTTPLGKIGIRFQAAQWKQYKSGIEPFTRTGASREYFEQIGGLLDEVYDDYLGYASRRRGISRDSLSGIIDRIALISDSRAKTFGLVDSAASSWELKRALNRKITGKEPTGENDALVSGGEYRSAVDWPMKGEGDERIALITLSGPIVRTAGESALGMGEGVDVESLKHSLDAALDDKKVKALVLRIDSPGGDALASAEMLQMLDSAAVKKPLVVSMSGVAASGGYMAALAGKTVFASPLTITGSIGVYALKPEISALVAKTGLGRDVVTRGRLADANSPFKPLDKEAYQKFVAASGEIYDDFIGKVARSRRMPLTAVDSVAGGRVWSGTRALKAGLVDRTGGLFDAIHAARLLAKMDMSKNPRIILYPEQKSWIEMLVQGNRAGLPGMIGAAFKKQLMQEFLPVRHLSSIAAFYDRLMLSGRVHMMAMMPSEIIIE</sequence>
<dbReference type="Proteomes" id="UP000004162">
    <property type="component" value="Unassembled WGS sequence"/>
</dbReference>
<dbReference type="RefSeq" id="WP_006365501.1">
    <property type="nucleotide sequence ID" value="NZ_AASE01000002.1"/>
</dbReference>
<name>Q0YU27_9CHLB</name>
<dbReference type="EMBL" id="AASE01000002">
    <property type="protein sequence ID" value="EAT59727.1"/>
    <property type="molecule type" value="Genomic_DNA"/>
</dbReference>
<dbReference type="AlphaFoldDB" id="Q0YU27"/>
<keyword evidence="3" id="KW-0645">Protease</keyword>
<dbReference type="CDD" id="cd07023">
    <property type="entry name" value="S49_Sppa_N_C"/>
    <property type="match status" value="1"/>
</dbReference>
<evidence type="ECO:0000256" key="3">
    <source>
        <dbReference type="ARBA" id="ARBA00022670"/>
    </source>
</evidence>
<dbReference type="InterPro" id="IPR047217">
    <property type="entry name" value="S49_SppA_67K_type_N"/>
</dbReference>
<dbReference type="GO" id="GO:0016020">
    <property type="term" value="C:membrane"/>
    <property type="evidence" value="ECO:0007669"/>
    <property type="project" value="UniProtKB-SubCell"/>
</dbReference>
<dbReference type="GO" id="GO:0008236">
    <property type="term" value="F:serine-type peptidase activity"/>
    <property type="evidence" value="ECO:0007669"/>
    <property type="project" value="UniProtKB-KW"/>
</dbReference>
<feature type="domain" description="Peptidase S49" evidence="8">
    <location>
        <begin position="375"/>
        <end position="522"/>
    </location>
</feature>
<dbReference type="InterPro" id="IPR004635">
    <property type="entry name" value="Pept_S49_SppA"/>
</dbReference>
<evidence type="ECO:0000259" key="8">
    <source>
        <dbReference type="Pfam" id="PF01343"/>
    </source>
</evidence>
<dbReference type="GO" id="GO:0006465">
    <property type="term" value="P:signal peptide processing"/>
    <property type="evidence" value="ECO:0007669"/>
    <property type="project" value="InterPro"/>
</dbReference>
<evidence type="ECO:0000256" key="2">
    <source>
        <dbReference type="ARBA" id="ARBA00008683"/>
    </source>
</evidence>
<comment type="caution">
    <text evidence="9">The sequence shown here is derived from an EMBL/GenBank/DDBJ whole genome shotgun (WGS) entry which is preliminary data.</text>
</comment>
<keyword evidence="5" id="KW-0720">Serine protease</keyword>
<proteinExistence type="inferred from homology"/>
<feature type="domain" description="Peptidase S49" evidence="8">
    <location>
        <begin position="119"/>
        <end position="262"/>
    </location>
</feature>
<dbReference type="InterPro" id="IPR004634">
    <property type="entry name" value="Pept_S49_pIV"/>
</dbReference>
<evidence type="ECO:0000256" key="7">
    <source>
        <dbReference type="PIRSR" id="PIRSR001217-1"/>
    </source>
</evidence>
<dbReference type="PANTHER" id="PTHR33209:SF1">
    <property type="entry name" value="PEPTIDASE S49 DOMAIN-CONTAINING PROTEIN"/>
    <property type="match status" value="1"/>
</dbReference>
<dbReference type="Gene3D" id="6.20.330.10">
    <property type="match status" value="1"/>
</dbReference>
<comment type="similarity">
    <text evidence="2">Belongs to the peptidase S49 family.</text>
</comment>
<dbReference type="PIRSF" id="PIRSF001217">
    <property type="entry name" value="Protease_4_SppA"/>
    <property type="match status" value="1"/>
</dbReference>
<organism evidence="9 10">
    <name type="scientific">Chlorobium ferrooxidans DSM 13031</name>
    <dbReference type="NCBI Taxonomy" id="377431"/>
    <lineage>
        <taxon>Bacteria</taxon>
        <taxon>Pseudomonadati</taxon>
        <taxon>Chlorobiota</taxon>
        <taxon>Chlorobiia</taxon>
        <taxon>Chlorobiales</taxon>
        <taxon>Chlorobiaceae</taxon>
        <taxon>Chlorobium/Pelodictyon group</taxon>
        <taxon>Chlorobium</taxon>
    </lineage>
</organism>
<dbReference type="InterPro" id="IPR029045">
    <property type="entry name" value="ClpP/crotonase-like_dom_sf"/>
</dbReference>
<evidence type="ECO:0000313" key="10">
    <source>
        <dbReference type="Proteomes" id="UP000004162"/>
    </source>
</evidence>
<dbReference type="Pfam" id="PF01343">
    <property type="entry name" value="Peptidase_S49"/>
    <property type="match status" value="2"/>
</dbReference>
<dbReference type="Gene3D" id="3.90.226.10">
    <property type="entry name" value="2-enoyl-CoA Hydratase, Chain A, domain 1"/>
    <property type="match status" value="3"/>
</dbReference>
<dbReference type="NCBIfam" id="TIGR00706">
    <property type="entry name" value="SppA_dom"/>
    <property type="match status" value="1"/>
</dbReference>
<dbReference type="InterPro" id="IPR047272">
    <property type="entry name" value="S49_SppA_C"/>
</dbReference>
<dbReference type="PANTHER" id="PTHR33209">
    <property type="entry name" value="PROTEASE 4"/>
    <property type="match status" value="1"/>
</dbReference>
<keyword evidence="10" id="KW-1185">Reference proteome</keyword>
<dbReference type="CDD" id="cd07018">
    <property type="entry name" value="S49_SppA_67K_type"/>
    <property type="match status" value="1"/>
</dbReference>
<dbReference type="InterPro" id="IPR002142">
    <property type="entry name" value="Peptidase_S49"/>
</dbReference>
<comment type="subcellular location">
    <subcellularLocation>
        <location evidence="1">Membrane</location>
    </subcellularLocation>
</comment>
<feature type="active site" description="Nucleophile" evidence="7">
    <location>
        <position position="388"/>
    </location>
</feature>
<keyword evidence="6" id="KW-0472">Membrane</keyword>
<keyword evidence="4" id="KW-0378">Hydrolase</keyword>
<gene>
    <name evidence="9" type="ORF">CferDRAFT_1734</name>
</gene>